<gene>
    <name evidence="7" type="ORF">KT99_20079</name>
</gene>
<dbReference type="InterPro" id="IPR050833">
    <property type="entry name" value="Poly_Biosynth_Transport"/>
</dbReference>
<dbReference type="PANTHER" id="PTHR30250:SF11">
    <property type="entry name" value="O-ANTIGEN TRANSPORTER-RELATED"/>
    <property type="match status" value="1"/>
</dbReference>
<feature type="transmembrane region" description="Helical" evidence="6">
    <location>
        <begin position="223"/>
        <end position="243"/>
    </location>
</feature>
<comment type="caution">
    <text evidence="7">The sequence shown here is derived from an EMBL/GenBank/DDBJ whole genome shotgun (WGS) entry which is preliminary data.</text>
</comment>
<keyword evidence="8" id="KW-1185">Reference proteome</keyword>
<evidence type="ECO:0008006" key="9">
    <source>
        <dbReference type="Google" id="ProtNLM"/>
    </source>
</evidence>
<evidence type="ECO:0000256" key="6">
    <source>
        <dbReference type="SAM" id="Phobius"/>
    </source>
</evidence>
<keyword evidence="5 6" id="KW-0472">Membrane</keyword>
<feature type="transmembrane region" description="Helical" evidence="6">
    <location>
        <begin position="363"/>
        <end position="380"/>
    </location>
</feature>
<feature type="transmembrane region" description="Helical" evidence="6">
    <location>
        <begin position="170"/>
        <end position="189"/>
    </location>
</feature>
<accession>A9D0L3</accession>
<organism evidence="7 8">
    <name type="scientific">Shewanella benthica KT99</name>
    <dbReference type="NCBI Taxonomy" id="314608"/>
    <lineage>
        <taxon>Bacteria</taxon>
        <taxon>Pseudomonadati</taxon>
        <taxon>Pseudomonadota</taxon>
        <taxon>Gammaproteobacteria</taxon>
        <taxon>Alteromonadales</taxon>
        <taxon>Shewanellaceae</taxon>
        <taxon>Shewanella</taxon>
    </lineage>
</organism>
<dbReference type="AlphaFoldDB" id="A9D0L3"/>
<feature type="transmembrane region" description="Helical" evidence="6">
    <location>
        <begin position="333"/>
        <end position="351"/>
    </location>
</feature>
<keyword evidence="3 6" id="KW-0812">Transmembrane</keyword>
<dbReference type="EMBL" id="ABIC01000005">
    <property type="protein sequence ID" value="EDQ02134.1"/>
    <property type="molecule type" value="Genomic_DNA"/>
</dbReference>
<evidence type="ECO:0000256" key="5">
    <source>
        <dbReference type="ARBA" id="ARBA00023136"/>
    </source>
</evidence>
<keyword evidence="2" id="KW-1003">Cell membrane</keyword>
<dbReference type="Proteomes" id="UP000005839">
    <property type="component" value="Unassembled WGS sequence"/>
</dbReference>
<evidence type="ECO:0000256" key="2">
    <source>
        <dbReference type="ARBA" id="ARBA00022475"/>
    </source>
</evidence>
<feature type="transmembrane region" description="Helical" evidence="6">
    <location>
        <begin position="115"/>
        <end position="134"/>
    </location>
</feature>
<feature type="transmembrane region" description="Helical" evidence="6">
    <location>
        <begin position="83"/>
        <end position="103"/>
    </location>
</feature>
<feature type="transmembrane region" description="Helical" evidence="6">
    <location>
        <begin position="146"/>
        <end position="164"/>
    </location>
</feature>
<evidence type="ECO:0000313" key="7">
    <source>
        <dbReference type="EMBL" id="EDQ02134.1"/>
    </source>
</evidence>
<dbReference type="STRING" id="314608.KT99_20079"/>
<keyword evidence="4 6" id="KW-1133">Transmembrane helix</keyword>
<evidence type="ECO:0000256" key="1">
    <source>
        <dbReference type="ARBA" id="ARBA00004651"/>
    </source>
</evidence>
<comment type="subcellular location">
    <subcellularLocation>
        <location evidence="1">Cell membrane</location>
        <topology evidence="1">Multi-pass membrane protein</topology>
    </subcellularLocation>
</comment>
<protein>
    <recommendedName>
        <fullName evidence="9">Membrane protein involved in the export of O-antigen and teichoic acid</fullName>
    </recommendedName>
</protein>
<dbReference type="PANTHER" id="PTHR30250">
    <property type="entry name" value="PST FAMILY PREDICTED COLANIC ACID TRANSPORTER"/>
    <property type="match status" value="1"/>
</dbReference>
<dbReference type="GO" id="GO:0005886">
    <property type="term" value="C:plasma membrane"/>
    <property type="evidence" value="ECO:0007669"/>
    <property type="project" value="UniProtKB-SubCell"/>
</dbReference>
<name>A9D0L3_9GAMM</name>
<sequence>MQTTAIERVKSAFIAGLWATLVSITIGFGFKIWLAQWVAKEDLALYHTSIDIISLSLILMTGFRSSMVVSYSQTQNDKDITNIFRYSLITMVLLTWGVVLPYIKHTLHIPVEYFHLVGIILGMGFKVYFTNQIAMYRMYNISNKVTWMEPLTQILVFFICFYLLGQAAIASLFISMMLSSLAMAAFMFISRRKQIATTPLDSVNMDSSLVSFVKKSFTASLEAGASILMIYITVLLTVAHFSIEELGDFQVVVRPVITYLTLLFVFPIYRFVLPELTVCVRNSDIQQIKQIKKWIYKLAALVGSGFFITMLLFSHDIVAWVFPPEYAQAAPVLMHFSMFFIFMILNAYQLAFIKAHGLFTQSLMIRISGIFGLIVSYYIYSKVTDNVVAVILALGTGYLLMFILSSLVERQINRRAHGSMPVEQKIKQPD</sequence>
<evidence type="ECO:0000256" key="4">
    <source>
        <dbReference type="ARBA" id="ARBA00022989"/>
    </source>
</evidence>
<feature type="transmembrane region" description="Helical" evidence="6">
    <location>
        <begin position="255"/>
        <end position="273"/>
    </location>
</feature>
<reference evidence="7 8" key="1">
    <citation type="submission" date="2007-10" db="EMBL/GenBank/DDBJ databases">
        <authorList>
            <person name="Yayanos A."/>
            <person name="Ferriera S."/>
            <person name="Johnson J."/>
            <person name="Kravitz S."/>
            <person name="Halpern A."/>
            <person name="Remington K."/>
            <person name="Beeson K."/>
            <person name="Tran B."/>
            <person name="Rogers Y.-H."/>
            <person name="Friedman R."/>
            <person name="Venter J.C."/>
        </authorList>
    </citation>
    <scope>NUCLEOTIDE SEQUENCE [LARGE SCALE GENOMIC DNA]</scope>
    <source>
        <strain evidence="7 8">KT99</strain>
    </source>
</reference>
<evidence type="ECO:0000313" key="8">
    <source>
        <dbReference type="Proteomes" id="UP000005839"/>
    </source>
</evidence>
<feature type="transmembrane region" description="Helical" evidence="6">
    <location>
        <begin position="12"/>
        <end position="33"/>
    </location>
</feature>
<evidence type="ECO:0000256" key="3">
    <source>
        <dbReference type="ARBA" id="ARBA00022692"/>
    </source>
</evidence>
<proteinExistence type="predicted"/>
<feature type="transmembrane region" description="Helical" evidence="6">
    <location>
        <begin position="294"/>
        <end position="313"/>
    </location>
</feature>
<feature type="transmembrane region" description="Helical" evidence="6">
    <location>
        <begin position="45"/>
        <end position="63"/>
    </location>
</feature>
<feature type="transmembrane region" description="Helical" evidence="6">
    <location>
        <begin position="386"/>
        <end position="408"/>
    </location>
</feature>